<dbReference type="Pfam" id="PF02910">
    <property type="entry name" value="Succ_DH_flav_C"/>
    <property type="match status" value="1"/>
</dbReference>
<dbReference type="InterPro" id="IPR003953">
    <property type="entry name" value="FAD-dep_OxRdtase_2_FAD-bd"/>
</dbReference>
<dbReference type="InterPro" id="IPR036188">
    <property type="entry name" value="FAD/NAD-bd_sf"/>
</dbReference>
<dbReference type="InterPro" id="IPR015939">
    <property type="entry name" value="Fum_Rdtase/Succ_DH_flav-like_C"/>
</dbReference>
<dbReference type="GO" id="GO:0005886">
    <property type="term" value="C:plasma membrane"/>
    <property type="evidence" value="ECO:0007669"/>
    <property type="project" value="TreeGrafter"/>
</dbReference>
<dbReference type="SUPFAM" id="SSF51905">
    <property type="entry name" value="FAD/NAD(P)-binding domain"/>
    <property type="match status" value="1"/>
</dbReference>
<dbReference type="PRINTS" id="PR00368">
    <property type="entry name" value="FADPNR"/>
</dbReference>
<dbReference type="GO" id="GO:0009055">
    <property type="term" value="F:electron transfer activity"/>
    <property type="evidence" value="ECO:0007669"/>
    <property type="project" value="TreeGrafter"/>
</dbReference>
<dbReference type="GO" id="GO:0009061">
    <property type="term" value="P:anaerobic respiration"/>
    <property type="evidence" value="ECO:0007669"/>
    <property type="project" value="TreeGrafter"/>
</dbReference>
<accession>A0A2W1NBQ7</accession>
<evidence type="ECO:0000313" key="6">
    <source>
        <dbReference type="Proteomes" id="UP000214746"/>
    </source>
</evidence>
<feature type="domain" description="Fumarate reductase/succinate dehydrogenase flavoprotein-like C-terminal" evidence="4">
    <location>
        <begin position="464"/>
        <end position="558"/>
    </location>
</feature>
<dbReference type="Gene3D" id="3.90.700.10">
    <property type="entry name" value="Succinate dehydrogenase/fumarate reductase flavoprotein, catalytic domain"/>
    <property type="match status" value="1"/>
</dbReference>
<dbReference type="PRINTS" id="PR00411">
    <property type="entry name" value="PNDRDTASEI"/>
</dbReference>
<dbReference type="GO" id="GO:0033765">
    <property type="term" value="F:steroid dehydrogenase activity, acting on the CH-CH group of donors"/>
    <property type="evidence" value="ECO:0007669"/>
    <property type="project" value="UniProtKB-ARBA"/>
</dbReference>
<reference evidence="5" key="1">
    <citation type="submission" date="2018-06" db="EMBL/GenBank/DDBJ databases">
        <title>Paenibacillus xerothermodurans sp. nov. an extremely dry heat resistant spore forming bacterium isolated from the soil of Cape Canaveral, Florida.</title>
        <authorList>
            <person name="Seuylemezian A."/>
            <person name="Kaur N."/>
            <person name="Patil P."/>
            <person name="Patil P."/>
            <person name="Mayilraj S."/>
            <person name="Vaishampayan P."/>
        </authorList>
    </citation>
    <scope>NUCLEOTIDE SEQUENCE [LARGE SCALE GENOMIC DNA]</scope>
    <source>
        <strain evidence="5">ATCC 27380</strain>
    </source>
</reference>
<dbReference type="InterPro" id="IPR027477">
    <property type="entry name" value="Succ_DH/fumarate_Rdtase_cat_sf"/>
</dbReference>
<name>A0A2W1NBQ7_PAEXE</name>
<evidence type="ECO:0000256" key="2">
    <source>
        <dbReference type="ARBA" id="ARBA00023002"/>
    </source>
</evidence>
<proteinExistence type="predicted"/>
<gene>
    <name evidence="5" type="ORF">CBW46_010460</name>
</gene>
<evidence type="ECO:0000259" key="3">
    <source>
        <dbReference type="Pfam" id="PF00890"/>
    </source>
</evidence>
<evidence type="ECO:0000256" key="1">
    <source>
        <dbReference type="ARBA" id="ARBA00022630"/>
    </source>
</evidence>
<feature type="domain" description="FAD-dependent oxidoreductase 2 FAD-binding" evidence="3">
    <location>
        <begin position="13"/>
        <end position="406"/>
    </location>
</feature>
<dbReference type="GO" id="GO:0050660">
    <property type="term" value="F:flavin adenine dinucleotide binding"/>
    <property type="evidence" value="ECO:0007669"/>
    <property type="project" value="TreeGrafter"/>
</dbReference>
<dbReference type="InterPro" id="IPR037099">
    <property type="entry name" value="Fum_R/Succ_DH_flav-like_C_sf"/>
</dbReference>
<dbReference type="Proteomes" id="UP000214746">
    <property type="component" value="Unassembled WGS sequence"/>
</dbReference>
<dbReference type="PANTHER" id="PTHR11632:SF51">
    <property type="entry name" value="SUCCINATE DEHYDROGENASE [UBIQUINONE] FLAVOPROTEIN SUBUNIT, MITOCHONDRIAL"/>
    <property type="match status" value="1"/>
</dbReference>
<dbReference type="GO" id="GO:0000104">
    <property type="term" value="F:succinate dehydrogenase activity"/>
    <property type="evidence" value="ECO:0007669"/>
    <property type="project" value="TreeGrafter"/>
</dbReference>
<dbReference type="Gene3D" id="1.20.58.100">
    <property type="entry name" value="Fumarate reductase/succinate dehydrogenase flavoprotein-like, C-terminal domain"/>
    <property type="match status" value="1"/>
</dbReference>
<keyword evidence="6" id="KW-1185">Reference proteome</keyword>
<sequence>MVRQKIAREIAADVLVVGGGGAAARAALSAKQAGADVRLAVKAEWQKSGSTATAFSELLSIAAAIGHGDERDHPEIHYEDTMKSGEGFIDPELVWGLAHEMPERIFSLIELGLNFDKQPNGKLVQGMSDFAVYPRTCRVNGVTARHILTVLAKRLKELEVPVDEHMMIFELLTHGGGKVAGALGWDRLAREIVLYRVPAVILACGGAHGIYKHGVGTPEMTGDGYAMAHKLGLPLVNMEFVQIGPASLFPSVTLLSGPVWKTNPILTNGSGRDIFHGVLPDGITAERVYQEKVFPFSVSNESFYLDTSIQRESEANPAPGGGVWYEKRPGTDDLIEATMPKTKRVLKSKGIDLDEDKFEVGLISQCNNGGVQILNMDGETAVAGLYAAGETAGGLRGPDRPGGNSLAEGQVFGHTSGTAAARYSRRQRGATSVKEQALAKLDGYNTWLANCAAGSGSAAEAASSLRDMMHRNCLVIRSEQRLAEAWSFLTQLEEALLDGDLGVAGEDDFAAAIELHHMIITAKAIVMSARERKESRSCHYREDFPEKNDREWKKSIRVKNVNGRMATEFYHWPSPRRTVRR</sequence>
<dbReference type="PIRSF" id="PIRSF000171">
    <property type="entry name" value="SDHA_APRA_LASPO"/>
    <property type="match status" value="1"/>
</dbReference>
<dbReference type="SUPFAM" id="SSF46977">
    <property type="entry name" value="Succinate dehydrogenase/fumarate reductase flavoprotein C-terminal domain"/>
    <property type="match status" value="1"/>
</dbReference>
<organism evidence="5 6">
    <name type="scientific">Paenibacillus xerothermodurans</name>
    <dbReference type="NCBI Taxonomy" id="1977292"/>
    <lineage>
        <taxon>Bacteria</taxon>
        <taxon>Bacillati</taxon>
        <taxon>Bacillota</taxon>
        <taxon>Bacilli</taxon>
        <taxon>Bacillales</taxon>
        <taxon>Paenibacillaceae</taxon>
        <taxon>Paenibacillus</taxon>
    </lineage>
</organism>
<evidence type="ECO:0000313" key="5">
    <source>
        <dbReference type="EMBL" id="PZE21090.1"/>
    </source>
</evidence>
<dbReference type="AlphaFoldDB" id="A0A2W1NBQ7"/>
<dbReference type="PANTHER" id="PTHR11632">
    <property type="entry name" value="SUCCINATE DEHYDROGENASE 2 FLAVOPROTEIN SUBUNIT"/>
    <property type="match status" value="1"/>
</dbReference>
<dbReference type="RefSeq" id="WP_089199946.1">
    <property type="nucleotide sequence ID" value="NZ_NHRJ02000004.1"/>
</dbReference>
<protein>
    <submittedName>
        <fullName evidence="5">FAD-binding protein</fullName>
    </submittedName>
</protein>
<keyword evidence="2" id="KW-0560">Oxidoreductase</keyword>
<dbReference type="EMBL" id="NHRJ02000004">
    <property type="protein sequence ID" value="PZE21090.1"/>
    <property type="molecule type" value="Genomic_DNA"/>
</dbReference>
<evidence type="ECO:0000259" key="4">
    <source>
        <dbReference type="Pfam" id="PF02910"/>
    </source>
</evidence>
<dbReference type="Gene3D" id="3.50.50.60">
    <property type="entry name" value="FAD/NAD(P)-binding domain"/>
    <property type="match status" value="1"/>
</dbReference>
<dbReference type="InterPro" id="IPR030664">
    <property type="entry name" value="SdhA/FrdA/AprA"/>
</dbReference>
<dbReference type="OrthoDB" id="9806724at2"/>
<dbReference type="Pfam" id="PF00890">
    <property type="entry name" value="FAD_binding_2"/>
    <property type="match status" value="1"/>
</dbReference>
<comment type="caution">
    <text evidence="5">The sequence shown here is derived from an EMBL/GenBank/DDBJ whole genome shotgun (WGS) entry which is preliminary data.</text>
</comment>
<keyword evidence="1" id="KW-0285">Flavoprotein</keyword>